<dbReference type="CDD" id="cd21153">
    <property type="entry name" value="PUA_RlmI"/>
    <property type="match status" value="1"/>
</dbReference>
<comment type="similarity">
    <text evidence="8">Belongs to the methyltransferase superfamily. RlmI family.</text>
</comment>
<evidence type="ECO:0000256" key="3">
    <source>
        <dbReference type="ARBA" id="ARBA00022552"/>
    </source>
</evidence>
<dbReference type="Pfam" id="PF17785">
    <property type="entry name" value="PUA_3"/>
    <property type="match status" value="1"/>
</dbReference>
<dbReference type="PANTHER" id="PTHR42873">
    <property type="entry name" value="RIBOSOMAL RNA LARGE SUBUNIT METHYLTRANSFERASE"/>
    <property type="match status" value="1"/>
</dbReference>
<evidence type="ECO:0000256" key="5">
    <source>
        <dbReference type="ARBA" id="ARBA00022679"/>
    </source>
</evidence>
<keyword evidence="11" id="KW-1185">Reference proteome</keyword>
<dbReference type="InterPro" id="IPR041532">
    <property type="entry name" value="RlmI-like_PUA"/>
</dbReference>
<protein>
    <recommendedName>
        <fullName evidence="9">PUA domain-containing protein</fullName>
    </recommendedName>
</protein>
<dbReference type="GO" id="GO:0008168">
    <property type="term" value="F:methyltransferase activity"/>
    <property type="evidence" value="ECO:0007669"/>
    <property type="project" value="UniProtKB-KW"/>
</dbReference>
<evidence type="ECO:0000313" key="10">
    <source>
        <dbReference type="EMBL" id="KAL3676192.1"/>
    </source>
</evidence>
<dbReference type="SUPFAM" id="SSF88697">
    <property type="entry name" value="PUA domain-like"/>
    <property type="match status" value="1"/>
</dbReference>
<dbReference type="CDD" id="cd02440">
    <property type="entry name" value="AdoMet_MTases"/>
    <property type="match status" value="1"/>
</dbReference>
<comment type="caution">
    <text evidence="10">The sequence shown here is derived from an EMBL/GenBank/DDBJ whole genome shotgun (WGS) entry which is preliminary data.</text>
</comment>
<dbReference type="InterPro" id="IPR019614">
    <property type="entry name" value="SAM-dep_methyl-trfase"/>
</dbReference>
<dbReference type="Gene3D" id="2.30.130.10">
    <property type="entry name" value="PUA domain"/>
    <property type="match status" value="1"/>
</dbReference>
<dbReference type="GO" id="GO:0006364">
    <property type="term" value="P:rRNA processing"/>
    <property type="evidence" value="ECO:0007669"/>
    <property type="project" value="UniProtKB-KW"/>
</dbReference>
<dbReference type="SMART" id="SM00359">
    <property type="entry name" value="PUA"/>
    <property type="match status" value="1"/>
</dbReference>
<keyword evidence="2" id="KW-0963">Cytoplasm</keyword>
<dbReference type="GO" id="GO:0003723">
    <property type="term" value="F:RNA binding"/>
    <property type="evidence" value="ECO:0007669"/>
    <property type="project" value="UniProtKB-KW"/>
</dbReference>
<dbReference type="EMBL" id="JBJQOH010000008">
    <property type="protein sequence ID" value="KAL3676192.1"/>
    <property type="molecule type" value="Genomic_DNA"/>
</dbReference>
<keyword evidence="4" id="KW-0489">Methyltransferase</keyword>
<dbReference type="Proteomes" id="UP001633002">
    <property type="component" value="Unassembled WGS sequence"/>
</dbReference>
<evidence type="ECO:0000256" key="2">
    <source>
        <dbReference type="ARBA" id="ARBA00022490"/>
    </source>
</evidence>
<dbReference type="GO" id="GO:0005737">
    <property type="term" value="C:cytoplasm"/>
    <property type="evidence" value="ECO:0007669"/>
    <property type="project" value="UniProtKB-SubCell"/>
</dbReference>
<dbReference type="InterPro" id="IPR002478">
    <property type="entry name" value="PUA"/>
</dbReference>
<evidence type="ECO:0000256" key="4">
    <source>
        <dbReference type="ARBA" id="ARBA00022603"/>
    </source>
</evidence>
<organism evidence="10 11">
    <name type="scientific">Riccia sorocarpa</name>
    <dbReference type="NCBI Taxonomy" id="122646"/>
    <lineage>
        <taxon>Eukaryota</taxon>
        <taxon>Viridiplantae</taxon>
        <taxon>Streptophyta</taxon>
        <taxon>Embryophyta</taxon>
        <taxon>Marchantiophyta</taxon>
        <taxon>Marchantiopsida</taxon>
        <taxon>Marchantiidae</taxon>
        <taxon>Marchantiales</taxon>
        <taxon>Ricciaceae</taxon>
        <taxon>Riccia</taxon>
    </lineage>
</organism>
<dbReference type="Pfam" id="PF10672">
    <property type="entry name" value="Methyltrans_SAM"/>
    <property type="match status" value="1"/>
</dbReference>
<keyword evidence="5" id="KW-0808">Transferase</keyword>
<sequence length="437" mass="47869">MLRTFRPGHRLVGYPSWQQQHAWRKLCKLKQARRIPAQELPHPFSPACRQSYSSLPPSLLEKVGRNPEVAKVVLKKGKVQLFKNGSPMVYSGAVDSVVGRPPPAIGDTVLVTDGAKQLFAWGVFNSESMFRVRIMQMEEEILNDPSCFMDMERLIQTRISAAVELRKLLDLPSNETNVYRLVNSEGDGLSGLIADVLGGHLVVASSAAWVEKYRKTIEEAFYKQINPKSITWKPSIEILKEEGLRIPDPTELLMDLSDEVDEIGVIENGISGGFALNAAVGGASHVTGVDSSGPAIELAKANAVLNGIEEGRCTFLRRGVKHFLSLSVAEGKSWDIVILDPPKLAPTRRVLPRAIATYRRLNALAMRAVNPSGLLMTCSCSGAMTQSGQFLSVLLEAARQAGRKLTQLRYAGASPDHTLDVSYPEGAYLTNVLLKVQ</sequence>
<dbReference type="InterPro" id="IPR015947">
    <property type="entry name" value="PUA-like_sf"/>
</dbReference>
<dbReference type="PANTHER" id="PTHR42873:SF1">
    <property type="entry name" value="S-ADENOSYLMETHIONINE-DEPENDENT METHYLTRANSFERASE DOMAIN-CONTAINING PROTEIN"/>
    <property type="match status" value="1"/>
</dbReference>
<dbReference type="CDD" id="cd11572">
    <property type="entry name" value="RlmI_M_like"/>
    <property type="match status" value="1"/>
</dbReference>
<evidence type="ECO:0000259" key="9">
    <source>
        <dbReference type="SMART" id="SM00359"/>
    </source>
</evidence>
<gene>
    <name evidence="10" type="ORF">R1sor_026140</name>
</gene>
<dbReference type="SUPFAM" id="SSF53335">
    <property type="entry name" value="S-adenosyl-L-methionine-dependent methyltransferases"/>
    <property type="match status" value="1"/>
</dbReference>
<comment type="subcellular location">
    <subcellularLocation>
        <location evidence="1">Cytoplasm</location>
    </subcellularLocation>
</comment>
<dbReference type="InterPro" id="IPR036974">
    <property type="entry name" value="PUA_sf"/>
</dbReference>
<reference evidence="10 11" key="1">
    <citation type="submission" date="2024-09" db="EMBL/GenBank/DDBJ databases">
        <title>Chromosome-scale assembly of Riccia sorocarpa.</title>
        <authorList>
            <person name="Paukszto L."/>
        </authorList>
    </citation>
    <scope>NUCLEOTIDE SEQUENCE [LARGE SCALE GENOMIC DNA]</scope>
    <source>
        <strain evidence="10">LP-2024</strain>
        <tissue evidence="10">Aerial parts of the thallus</tissue>
    </source>
</reference>
<keyword evidence="7" id="KW-0694">RNA-binding</keyword>
<dbReference type="GO" id="GO:0032259">
    <property type="term" value="P:methylation"/>
    <property type="evidence" value="ECO:0007669"/>
    <property type="project" value="UniProtKB-KW"/>
</dbReference>
<dbReference type="Gene3D" id="3.30.750.80">
    <property type="entry name" value="RNA methyltransferase domain (HRMD) like"/>
    <property type="match status" value="1"/>
</dbReference>
<keyword evidence="6" id="KW-0949">S-adenosyl-L-methionine</keyword>
<accession>A0ABD3GDC6</accession>
<proteinExistence type="inferred from homology"/>
<evidence type="ECO:0000256" key="8">
    <source>
        <dbReference type="ARBA" id="ARBA00038091"/>
    </source>
</evidence>
<name>A0ABD3GDC6_9MARC</name>
<dbReference type="Gene3D" id="3.40.50.150">
    <property type="entry name" value="Vaccinia Virus protein VP39"/>
    <property type="match status" value="1"/>
</dbReference>
<evidence type="ECO:0000313" key="11">
    <source>
        <dbReference type="Proteomes" id="UP001633002"/>
    </source>
</evidence>
<feature type="domain" description="PUA" evidence="9">
    <location>
        <begin position="70"/>
        <end position="164"/>
    </location>
</feature>
<keyword evidence="3" id="KW-0698">rRNA processing</keyword>
<dbReference type="InterPro" id="IPR029063">
    <property type="entry name" value="SAM-dependent_MTases_sf"/>
</dbReference>
<evidence type="ECO:0000256" key="6">
    <source>
        <dbReference type="ARBA" id="ARBA00022691"/>
    </source>
</evidence>
<dbReference type="AlphaFoldDB" id="A0ABD3GDC6"/>
<evidence type="ECO:0000256" key="7">
    <source>
        <dbReference type="ARBA" id="ARBA00022884"/>
    </source>
</evidence>
<evidence type="ECO:0000256" key="1">
    <source>
        <dbReference type="ARBA" id="ARBA00004496"/>
    </source>
</evidence>